<dbReference type="EMBL" id="CALSGD010001500">
    <property type="protein sequence ID" value="CAH6853367.1"/>
    <property type="molecule type" value="Genomic_DNA"/>
</dbReference>
<dbReference type="GO" id="GO:0005886">
    <property type="term" value="C:plasma membrane"/>
    <property type="evidence" value="ECO:0007669"/>
    <property type="project" value="TreeGrafter"/>
</dbReference>
<dbReference type="Pfam" id="PF15555">
    <property type="entry name" value="DUF4658"/>
    <property type="match status" value="1"/>
</dbReference>
<dbReference type="Proteomes" id="UP001152836">
    <property type="component" value="Unassembled WGS sequence"/>
</dbReference>
<dbReference type="PANTHER" id="PTHR36868">
    <property type="entry name" value="NUTRITIONALLY-REGULATED ADIPOSE AND CARDIAC ENRICHED PROTEIN HOMOLOG"/>
    <property type="match status" value="1"/>
</dbReference>
<evidence type="ECO:0000313" key="3">
    <source>
        <dbReference type="Proteomes" id="UP001152836"/>
    </source>
</evidence>
<dbReference type="InterPro" id="IPR028114">
    <property type="entry name" value="DUF4658"/>
</dbReference>
<accession>A0AAU9ZUA0</accession>
<organism evidence="2 3">
    <name type="scientific">Phodopus roborovskii</name>
    <name type="common">Roborovski's desert hamster</name>
    <name type="synonym">Cricetulus roborovskii</name>
    <dbReference type="NCBI Taxonomy" id="109678"/>
    <lineage>
        <taxon>Eukaryota</taxon>
        <taxon>Metazoa</taxon>
        <taxon>Chordata</taxon>
        <taxon>Craniata</taxon>
        <taxon>Vertebrata</taxon>
        <taxon>Euteleostomi</taxon>
        <taxon>Mammalia</taxon>
        <taxon>Eutheria</taxon>
        <taxon>Euarchontoglires</taxon>
        <taxon>Glires</taxon>
        <taxon>Rodentia</taxon>
        <taxon>Myomorpha</taxon>
        <taxon>Muroidea</taxon>
        <taxon>Cricetidae</taxon>
        <taxon>Cricetinae</taxon>
        <taxon>Phodopus</taxon>
    </lineage>
</organism>
<keyword evidence="3" id="KW-1185">Reference proteome</keyword>
<gene>
    <name evidence="2" type="primary">LOC691485</name>
    <name evidence="2" type="ORF">PHOROB_LOCUS11766</name>
</gene>
<comment type="caution">
    <text evidence="2">The sequence shown here is derived from an EMBL/GenBank/DDBJ whole genome shotgun (WGS) entry which is preliminary data.</text>
</comment>
<feature type="region of interest" description="Disordered" evidence="1">
    <location>
        <begin position="1"/>
        <end position="47"/>
    </location>
</feature>
<evidence type="ECO:0000256" key="1">
    <source>
        <dbReference type="SAM" id="MobiDB-lite"/>
    </source>
</evidence>
<name>A0AAU9ZUA0_PHORO</name>
<proteinExistence type="predicted"/>
<reference evidence="2" key="1">
    <citation type="submission" date="2022-06" db="EMBL/GenBank/DDBJ databases">
        <authorList>
            <person name="Andreotti S."/>
            <person name="Wyler E."/>
        </authorList>
    </citation>
    <scope>NUCLEOTIDE SEQUENCE</scope>
</reference>
<evidence type="ECO:0000313" key="2">
    <source>
        <dbReference type="EMBL" id="CAH6853367.1"/>
    </source>
</evidence>
<feature type="compositionally biased region" description="Basic and acidic residues" evidence="1">
    <location>
        <begin position="10"/>
        <end position="24"/>
    </location>
</feature>
<protein>
    <submittedName>
        <fullName evidence="2">LOC691485 protein</fullName>
    </submittedName>
</protein>
<dbReference type="AlphaFoldDB" id="A0AAU9ZUA0"/>
<sequence>MRSAAQVLHPDSHPRTRHPTRENEGATWGPQPPRTERGGDSKCPPSILRPRRQGCGCHGAEPQRTSRHVQFREPLEVAVHYIARRNTTAAVKVPSRPASHGGSVPQPASCGGSLFLWLTLCVLLGVVLGLCCGRVKPITVVLEDLRDWLLVLTLRLRRVVLALLHLTPG</sequence>
<dbReference type="PANTHER" id="PTHR36868:SF1">
    <property type="entry name" value="NUTRITIONALLY-REGULATED ADIPOSE AND CARDIAC ENRICHED PROTEIN HOMOLOG"/>
    <property type="match status" value="1"/>
</dbReference>